<evidence type="ECO:0000313" key="2">
    <source>
        <dbReference type="Proteomes" id="UP000261187"/>
    </source>
</evidence>
<name>A0AA92T0S5_9BACT</name>
<comment type="caution">
    <text evidence="1">The sequence shown here is derived from an EMBL/GenBank/DDBJ whole genome shotgun (WGS) entry which is preliminary data.</text>
</comment>
<proteinExistence type="predicted"/>
<reference evidence="1 2" key="1">
    <citation type="submission" date="2018-08" db="EMBL/GenBank/DDBJ databases">
        <title>A genome reference for cultivated species of the human gut microbiota.</title>
        <authorList>
            <person name="Zou Y."/>
            <person name="Xue W."/>
            <person name="Luo G."/>
        </authorList>
    </citation>
    <scope>NUCLEOTIDE SEQUENCE [LARGE SCALE GENOMIC DNA]</scope>
    <source>
        <strain evidence="1 2">TF06-40</strain>
    </source>
</reference>
<protein>
    <submittedName>
        <fullName evidence="1">Uncharacterized protein</fullName>
    </submittedName>
</protein>
<gene>
    <name evidence="1" type="ORF">DXC61_04145</name>
</gene>
<evidence type="ECO:0000313" key="1">
    <source>
        <dbReference type="EMBL" id="RGL63204.1"/>
    </source>
</evidence>
<accession>A0AA92T0S5</accession>
<dbReference type="Proteomes" id="UP000261187">
    <property type="component" value="Unassembled WGS sequence"/>
</dbReference>
<sequence>MEEGRVEGKHEPNTETAFSPYLTHMRKFSLDKLHQILKKWHVERIVLIMSKIISCISLLLSYICHRKEPINVLILKTIFKPIKIFKSL</sequence>
<organism evidence="1 2">
    <name type="scientific">Segatella copri</name>
    <dbReference type="NCBI Taxonomy" id="165179"/>
    <lineage>
        <taxon>Bacteria</taxon>
        <taxon>Pseudomonadati</taxon>
        <taxon>Bacteroidota</taxon>
        <taxon>Bacteroidia</taxon>
        <taxon>Bacteroidales</taxon>
        <taxon>Prevotellaceae</taxon>
        <taxon>Segatella</taxon>
    </lineage>
</organism>
<dbReference type="AlphaFoldDB" id="A0AA92T0S5"/>
<dbReference type="EMBL" id="QSSA01000006">
    <property type="protein sequence ID" value="RGL63204.1"/>
    <property type="molecule type" value="Genomic_DNA"/>
</dbReference>